<dbReference type="Proteomes" id="UP000094622">
    <property type="component" value="Unassembled WGS sequence"/>
</dbReference>
<dbReference type="Pfam" id="PF12697">
    <property type="entry name" value="Abhydrolase_6"/>
    <property type="match status" value="1"/>
</dbReference>
<evidence type="ECO:0000256" key="8">
    <source>
        <dbReference type="ARBA" id="ARBA00042704"/>
    </source>
</evidence>
<dbReference type="InterPro" id="IPR052382">
    <property type="entry name" value="ABHD10_acyl-thioesterase"/>
</dbReference>
<keyword evidence="3" id="KW-0809">Transit peptide</keyword>
<sequence length="263" mass="27904">MSVTADVEHRLTAGKGLDACAIAAIETPGFGPTLVWLGGFRSDMTGSKAEALAAHGRATGRRVVRFDYSGHGASGGAFEDGTIGRWAAEARAVVEALVPGPMVLVGSSMGGWISLLLARDLTRAGEGARLAGLVLIAPAPDFTEDLMWASFTPEMRETLMRDGLLRRPSDYGEDTVITRALIEDGRAQRLLGAPIDITCPVHILQGVEDPDVPWRHALRLVESIPHGDVVLTLVKDGDHRLSRPEDIARILAAVDGMVEGTAA</sequence>
<evidence type="ECO:0000256" key="2">
    <source>
        <dbReference type="ARBA" id="ARBA00022801"/>
    </source>
</evidence>
<feature type="domain" description="AB hydrolase-1" evidence="12">
    <location>
        <begin position="50"/>
        <end position="249"/>
    </location>
</feature>
<dbReference type="InterPro" id="IPR000073">
    <property type="entry name" value="AB_hydrolase_1"/>
</dbReference>
<dbReference type="AlphaFoldDB" id="A0A1E3H2Y7"/>
<comment type="catalytic activity">
    <reaction evidence="10">
        <text>S-hexadecanoyl-L-cysteinyl-[protein] + H2O = L-cysteinyl-[protein] + hexadecanoate + H(+)</text>
        <dbReference type="Rhea" id="RHEA:19233"/>
        <dbReference type="Rhea" id="RHEA-COMP:10131"/>
        <dbReference type="Rhea" id="RHEA-COMP:11032"/>
        <dbReference type="ChEBI" id="CHEBI:7896"/>
        <dbReference type="ChEBI" id="CHEBI:15377"/>
        <dbReference type="ChEBI" id="CHEBI:15378"/>
        <dbReference type="ChEBI" id="CHEBI:29950"/>
        <dbReference type="ChEBI" id="CHEBI:74151"/>
        <dbReference type="EC" id="3.1.2.22"/>
    </reaction>
    <physiologicalReaction direction="left-to-right" evidence="10">
        <dbReference type="Rhea" id="RHEA:19234"/>
    </physiologicalReaction>
</comment>
<evidence type="ECO:0000259" key="12">
    <source>
        <dbReference type="Pfam" id="PF12697"/>
    </source>
</evidence>
<protein>
    <recommendedName>
        <fullName evidence="5">Palmitoyl-protein thioesterase ABHD10, mitochondrial</fullName>
        <ecNumber evidence="4">3.1.1.93</ecNumber>
        <ecNumber evidence="1">3.1.2.22</ecNumber>
    </recommendedName>
    <alternativeName>
        <fullName evidence="7">Acyl-protein thioesterase ABHD10</fullName>
    </alternativeName>
    <alternativeName>
        <fullName evidence="8">Alpha/beta hydrolase domain-containing protein 10</fullName>
    </alternativeName>
    <alternativeName>
        <fullName evidence="6">Mycophenolic acid acyl-glucuronide esterase, mitochondrial</fullName>
    </alternativeName>
</protein>
<evidence type="ECO:0000256" key="3">
    <source>
        <dbReference type="ARBA" id="ARBA00022946"/>
    </source>
</evidence>
<name>A0A1E3H2Y7_9HYPH</name>
<dbReference type="EC" id="3.1.2.22" evidence="1"/>
<evidence type="ECO:0000256" key="6">
    <source>
        <dbReference type="ARBA" id="ARBA00041520"/>
    </source>
</evidence>
<keyword evidence="14" id="KW-1185">Reference proteome</keyword>
<dbReference type="PANTHER" id="PTHR16138:SF7">
    <property type="entry name" value="PALMITOYL-PROTEIN THIOESTERASE ABHD10, MITOCHONDRIAL"/>
    <property type="match status" value="1"/>
</dbReference>
<organism evidence="13 14">
    <name type="scientific">Methylobrevis pamukkalensis</name>
    <dbReference type="NCBI Taxonomy" id="1439726"/>
    <lineage>
        <taxon>Bacteria</taxon>
        <taxon>Pseudomonadati</taxon>
        <taxon>Pseudomonadota</taxon>
        <taxon>Alphaproteobacteria</taxon>
        <taxon>Hyphomicrobiales</taxon>
        <taxon>Pleomorphomonadaceae</taxon>
        <taxon>Methylobrevis</taxon>
    </lineage>
</organism>
<reference evidence="13 14" key="1">
    <citation type="submission" date="2016-07" db="EMBL/GenBank/DDBJ databases">
        <title>Draft Genome Sequence of Methylobrevis pamukkalensis PK2.</title>
        <authorList>
            <person name="Vasilenko O.V."/>
            <person name="Doronina N.V."/>
            <person name="Shmareva M.N."/>
            <person name="Tarlachkov S.V."/>
            <person name="Mustakhimov I."/>
            <person name="Trotsenko Y.A."/>
        </authorList>
    </citation>
    <scope>NUCLEOTIDE SEQUENCE [LARGE SCALE GENOMIC DNA]</scope>
    <source>
        <strain evidence="13 14">PK2</strain>
    </source>
</reference>
<comment type="catalytic activity">
    <reaction evidence="11">
        <text>mycophenolic acid O-acyl-beta-D-glucuronide + H2O = mycophenolate + D-glucuronate + H(+)</text>
        <dbReference type="Rhea" id="RHEA:34179"/>
        <dbReference type="ChEBI" id="CHEBI:15377"/>
        <dbReference type="ChEBI" id="CHEBI:15378"/>
        <dbReference type="ChEBI" id="CHEBI:58720"/>
        <dbReference type="ChEBI" id="CHEBI:62932"/>
        <dbReference type="ChEBI" id="CHEBI:66982"/>
        <dbReference type="EC" id="3.1.1.93"/>
    </reaction>
    <physiologicalReaction direction="left-to-right" evidence="11">
        <dbReference type="Rhea" id="RHEA:34180"/>
    </physiologicalReaction>
</comment>
<evidence type="ECO:0000256" key="11">
    <source>
        <dbReference type="ARBA" id="ARBA00047972"/>
    </source>
</evidence>
<evidence type="ECO:0000256" key="5">
    <source>
        <dbReference type="ARBA" id="ARBA00039314"/>
    </source>
</evidence>
<dbReference type="InterPro" id="IPR029058">
    <property type="entry name" value="AB_hydrolase_fold"/>
</dbReference>
<dbReference type="GO" id="GO:0102390">
    <property type="term" value="F:mycophenolic acid acyl-glucuronide esterase activity"/>
    <property type="evidence" value="ECO:0007669"/>
    <property type="project" value="UniProtKB-EC"/>
</dbReference>
<dbReference type="SUPFAM" id="SSF53474">
    <property type="entry name" value="alpha/beta-Hydrolases"/>
    <property type="match status" value="1"/>
</dbReference>
<dbReference type="EMBL" id="MCRJ01000048">
    <property type="protein sequence ID" value="ODN70515.1"/>
    <property type="molecule type" value="Genomic_DNA"/>
</dbReference>
<comment type="function">
    <text evidence="9">Acts as an acyl-protein thioesterase that hydrolyzes fatty acids from acylated residues in proteins. Regulates the mitochondrial S-depalmitoylation of the nucleophilic active site residue of peroxiredoxin-5/PRDX5, a key antioxidant protein, therefore modulating mitochondrial antioxidant ability. Also catalyzes the deglucuronidation of mycophenolic acid acyl-glucuronide, an active metabolite of the immunosuppressant drug mycophenolate.</text>
</comment>
<comment type="caution">
    <text evidence="13">The sequence shown here is derived from an EMBL/GenBank/DDBJ whole genome shotgun (WGS) entry which is preliminary data.</text>
</comment>
<evidence type="ECO:0000313" key="13">
    <source>
        <dbReference type="EMBL" id="ODN70515.1"/>
    </source>
</evidence>
<keyword evidence="2 13" id="KW-0378">Hydrolase</keyword>
<dbReference type="Gene3D" id="3.40.50.1820">
    <property type="entry name" value="alpha/beta hydrolase"/>
    <property type="match status" value="1"/>
</dbReference>
<evidence type="ECO:0000256" key="1">
    <source>
        <dbReference type="ARBA" id="ARBA00012423"/>
    </source>
</evidence>
<dbReference type="GO" id="GO:0008474">
    <property type="term" value="F:palmitoyl-(protein) hydrolase activity"/>
    <property type="evidence" value="ECO:0007669"/>
    <property type="project" value="UniProtKB-EC"/>
</dbReference>
<evidence type="ECO:0000256" key="7">
    <source>
        <dbReference type="ARBA" id="ARBA00042645"/>
    </source>
</evidence>
<dbReference type="RefSeq" id="WP_069306887.1">
    <property type="nucleotide sequence ID" value="NZ_MCRJ01000048.1"/>
</dbReference>
<dbReference type="EC" id="3.1.1.93" evidence="4"/>
<accession>A0A1E3H2Y7</accession>
<evidence type="ECO:0000256" key="4">
    <source>
        <dbReference type="ARBA" id="ARBA00039132"/>
    </source>
</evidence>
<proteinExistence type="predicted"/>
<evidence type="ECO:0000313" key="14">
    <source>
        <dbReference type="Proteomes" id="UP000094622"/>
    </source>
</evidence>
<dbReference type="PATRIC" id="fig|1439726.3.peg.2313"/>
<evidence type="ECO:0000256" key="10">
    <source>
        <dbReference type="ARBA" id="ARBA00047409"/>
    </source>
</evidence>
<evidence type="ECO:0000256" key="9">
    <source>
        <dbReference type="ARBA" id="ARBA00046047"/>
    </source>
</evidence>
<gene>
    <name evidence="13" type="primary">rutD_2</name>
    <name evidence="13" type="ORF">A6302_02191</name>
</gene>
<dbReference type="PANTHER" id="PTHR16138">
    <property type="entry name" value="MYCOPHENOLIC ACID ACYL-GLUCURONIDE ESTERASE, MITOCHONDRIAL"/>
    <property type="match status" value="1"/>
</dbReference>